<keyword evidence="1" id="KW-0547">Nucleotide-binding</keyword>
<dbReference type="SUPFAM" id="SSF52540">
    <property type="entry name" value="P-loop containing nucleoside triphosphate hydrolases"/>
    <property type="match status" value="1"/>
</dbReference>
<dbReference type="InterPro" id="IPR017871">
    <property type="entry name" value="ABC_transporter-like_CS"/>
</dbReference>
<dbReference type="PROSITE" id="PS00211">
    <property type="entry name" value="ABC_TRANSPORTER_1"/>
    <property type="match status" value="1"/>
</dbReference>
<proteinExistence type="predicted"/>
<dbReference type="Gene3D" id="3.40.50.300">
    <property type="entry name" value="P-loop containing nucleotide triphosphate hydrolases"/>
    <property type="match status" value="1"/>
</dbReference>
<dbReference type="PANTHER" id="PTHR42794">
    <property type="entry name" value="HEMIN IMPORT ATP-BINDING PROTEIN HMUV"/>
    <property type="match status" value="1"/>
</dbReference>
<dbReference type="Proteomes" id="UP001371224">
    <property type="component" value="Unassembled WGS sequence"/>
</dbReference>
<reference evidence="4 5" key="1">
    <citation type="submission" date="2024-02" db="EMBL/GenBank/DDBJ databases">
        <authorList>
            <person name="Saticioglu I.B."/>
        </authorList>
    </citation>
    <scope>NUCLEOTIDE SEQUENCE [LARGE SCALE GENOMIC DNA]</scope>
    <source>
        <strain evidence="4 5">Mu-80</strain>
    </source>
</reference>
<comment type="caution">
    <text evidence="4">The sequence shown here is derived from an EMBL/GenBank/DDBJ whole genome shotgun (WGS) entry which is preliminary data.</text>
</comment>
<evidence type="ECO:0000256" key="1">
    <source>
        <dbReference type="ARBA" id="ARBA00022741"/>
    </source>
</evidence>
<evidence type="ECO:0000313" key="4">
    <source>
        <dbReference type="EMBL" id="MEJ1089695.1"/>
    </source>
</evidence>
<dbReference type="InterPro" id="IPR003593">
    <property type="entry name" value="AAA+_ATPase"/>
</dbReference>
<gene>
    <name evidence="4" type="ORF">WDU99_15375</name>
</gene>
<dbReference type="InterPro" id="IPR027417">
    <property type="entry name" value="P-loop_NTPase"/>
</dbReference>
<accession>A0ABU8LFC8</accession>
<dbReference type="EMBL" id="JBBDGM010000016">
    <property type="protein sequence ID" value="MEJ1089695.1"/>
    <property type="molecule type" value="Genomic_DNA"/>
</dbReference>
<dbReference type="GO" id="GO:0005524">
    <property type="term" value="F:ATP binding"/>
    <property type="evidence" value="ECO:0007669"/>
    <property type="project" value="UniProtKB-KW"/>
</dbReference>
<evidence type="ECO:0000313" key="5">
    <source>
        <dbReference type="Proteomes" id="UP001371224"/>
    </source>
</evidence>
<protein>
    <submittedName>
        <fullName evidence="4">ABC transporter ATP-binding protein</fullName>
    </submittedName>
</protein>
<dbReference type="InterPro" id="IPR003439">
    <property type="entry name" value="ABC_transporter-like_ATP-bd"/>
</dbReference>
<feature type="domain" description="ABC transporter" evidence="3">
    <location>
        <begin position="19"/>
        <end position="254"/>
    </location>
</feature>
<dbReference type="Pfam" id="PF00005">
    <property type="entry name" value="ABC_tran"/>
    <property type="match status" value="1"/>
</dbReference>
<keyword evidence="2 4" id="KW-0067">ATP-binding</keyword>
<dbReference type="PROSITE" id="PS50893">
    <property type="entry name" value="ABC_TRANSPORTER_2"/>
    <property type="match status" value="1"/>
</dbReference>
<name>A0ABU8LFC8_9MICO</name>
<dbReference type="CDD" id="cd03214">
    <property type="entry name" value="ABC_Iron-Siderophores_B12_Hemin"/>
    <property type="match status" value="1"/>
</dbReference>
<organism evidence="4 5">
    <name type="scientific">Microbacterium bandirmense</name>
    <dbReference type="NCBI Taxonomy" id="3122050"/>
    <lineage>
        <taxon>Bacteria</taxon>
        <taxon>Bacillati</taxon>
        <taxon>Actinomycetota</taxon>
        <taxon>Actinomycetes</taxon>
        <taxon>Micrococcales</taxon>
        <taxon>Microbacteriaceae</taxon>
        <taxon>Microbacterium</taxon>
    </lineage>
</organism>
<sequence>MNTEESTAPTAPEPIAPGLTAQRVQLSRAGRLIVDGIDITAPDGAVTALLGPNGAGKSTLLQLIAGVLSPDHGDLLFAGTDLRRLRRRERARTLALVEQEWSDVDGLTVRELVDMGRMPHQGWLAPASTVDEVIVDDALHRAGAASLALRPADSLSGGERQRVNIARALAQQPQLLLCDEPTNHLDVHAQLSSLGLLRSLAHDGMTVIAALHDLNHAARFADHVVVLADGIVRAAGRPGDVLTAQCLREVWRVDAEVLEHNGHPLIVFAAPIPAATATH</sequence>
<dbReference type="RefSeq" id="WP_337333337.1">
    <property type="nucleotide sequence ID" value="NZ_JBBDGM010000016.1"/>
</dbReference>
<dbReference type="SMART" id="SM00382">
    <property type="entry name" value="AAA"/>
    <property type="match status" value="1"/>
</dbReference>
<dbReference type="PANTHER" id="PTHR42794:SF2">
    <property type="entry name" value="ABC TRANSPORTER ATP-BINDING PROTEIN"/>
    <property type="match status" value="1"/>
</dbReference>
<evidence type="ECO:0000259" key="3">
    <source>
        <dbReference type="PROSITE" id="PS50893"/>
    </source>
</evidence>
<evidence type="ECO:0000256" key="2">
    <source>
        <dbReference type="ARBA" id="ARBA00022840"/>
    </source>
</evidence>
<keyword evidence="5" id="KW-1185">Reference proteome</keyword>